<feature type="domain" description="Major facilitator superfamily (MFS) profile" evidence="9">
    <location>
        <begin position="21"/>
        <end position="406"/>
    </location>
</feature>
<dbReference type="GO" id="GO:0022857">
    <property type="term" value="F:transmembrane transporter activity"/>
    <property type="evidence" value="ECO:0007669"/>
    <property type="project" value="InterPro"/>
</dbReference>
<comment type="similarity">
    <text evidence="2">Belongs to the major facilitator superfamily.</text>
</comment>
<dbReference type="GO" id="GO:0005886">
    <property type="term" value="C:plasma membrane"/>
    <property type="evidence" value="ECO:0007669"/>
    <property type="project" value="UniProtKB-SubCell"/>
</dbReference>
<feature type="transmembrane region" description="Helical" evidence="8">
    <location>
        <begin position="145"/>
        <end position="163"/>
    </location>
</feature>
<feature type="transmembrane region" description="Helical" evidence="8">
    <location>
        <begin position="27"/>
        <end position="48"/>
    </location>
</feature>
<dbReference type="InterPro" id="IPR005829">
    <property type="entry name" value="Sugar_transporter_CS"/>
</dbReference>
<feature type="transmembrane region" description="Helical" evidence="8">
    <location>
        <begin position="382"/>
        <end position="400"/>
    </location>
</feature>
<keyword evidence="4" id="KW-1003">Cell membrane</keyword>
<feature type="transmembrane region" description="Helical" evidence="8">
    <location>
        <begin position="260"/>
        <end position="281"/>
    </location>
</feature>
<dbReference type="EMBL" id="VKHT01000089">
    <property type="protein sequence ID" value="MBB0243536.1"/>
    <property type="molecule type" value="Genomic_DNA"/>
</dbReference>
<accession>A0A7W3Y0Q2</accession>
<evidence type="ECO:0000256" key="5">
    <source>
        <dbReference type="ARBA" id="ARBA00022692"/>
    </source>
</evidence>
<dbReference type="InterPro" id="IPR011701">
    <property type="entry name" value="MFS"/>
</dbReference>
<dbReference type="SUPFAM" id="SSF103473">
    <property type="entry name" value="MFS general substrate transporter"/>
    <property type="match status" value="1"/>
</dbReference>
<reference evidence="11" key="1">
    <citation type="submission" date="2019-10" db="EMBL/GenBank/DDBJ databases">
        <title>Streptomyces sp. nov., a novel actinobacterium isolated from alkaline environment.</title>
        <authorList>
            <person name="Golinska P."/>
        </authorList>
    </citation>
    <scope>NUCLEOTIDE SEQUENCE [LARGE SCALE GENOMIC DNA]</scope>
    <source>
        <strain evidence="11">DSM 42118</strain>
    </source>
</reference>
<comment type="subcellular location">
    <subcellularLocation>
        <location evidence="1">Cell membrane</location>
        <topology evidence="1">Multi-pass membrane protein</topology>
    </subcellularLocation>
</comment>
<dbReference type="PROSITE" id="PS00216">
    <property type="entry name" value="SUGAR_TRANSPORT_1"/>
    <property type="match status" value="1"/>
</dbReference>
<name>A0A7W3Y0Q2_9ACTN</name>
<proteinExistence type="inferred from homology"/>
<feature type="transmembrane region" description="Helical" evidence="8">
    <location>
        <begin position="175"/>
        <end position="195"/>
    </location>
</feature>
<feature type="transmembrane region" description="Helical" evidence="8">
    <location>
        <begin position="293"/>
        <end position="311"/>
    </location>
</feature>
<comment type="caution">
    <text evidence="10">The sequence shown here is derived from an EMBL/GenBank/DDBJ whole genome shotgun (WGS) entry which is preliminary data.</text>
</comment>
<dbReference type="RefSeq" id="WP_182605194.1">
    <property type="nucleotide sequence ID" value="NZ_VKHT01000089.1"/>
</dbReference>
<dbReference type="AlphaFoldDB" id="A0A7W3Y0Q2"/>
<evidence type="ECO:0000256" key="2">
    <source>
        <dbReference type="ARBA" id="ARBA00008335"/>
    </source>
</evidence>
<gene>
    <name evidence="10" type="ORF">FNQ90_05290</name>
</gene>
<dbReference type="PANTHER" id="PTHR43271:SF1">
    <property type="entry name" value="INNER MEMBRANE TRANSPORT PROTEIN YNFM"/>
    <property type="match status" value="1"/>
</dbReference>
<evidence type="ECO:0000256" key="4">
    <source>
        <dbReference type="ARBA" id="ARBA00022475"/>
    </source>
</evidence>
<dbReference type="CDD" id="cd17324">
    <property type="entry name" value="MFS_NepI_like"/>
    <property type="match status" value="1"/>
</dbReference>
<dbReference type="InterPro" id="IPR036259">
    <property type="entry name" value="MFS_trans_sf"/>
</dbReference>
<feature type="transmembrane region" description="Helical" evidence="8">
    <location>
        <begin position="60"/>
        <end position="81"/>
    </location>
</feature>
<organism evidence="10 11">
    <name type="scientific">Streptomyces alkaliphilus</name>
    <dbReference type="NCBI Taxonomy" id="1472722"/>
    <lineage>
        <taxon>Bacteria</taxon>
        <taxon>Bacillati</taxon>
        <taxon>Actinomycetota</taxon>
        <taxon>Actinomycetes</taxon>
        <taxon>Kitasatosporales</taxon>
        <taxon>Streptomycetaceae</taxon>
        <taxon>Streptomyces</taxon>
    </lineage>
</organism>
<feature type="transmembrane region" description="Helical" evidence="8">
    <location>
        <begin position="231"/>
        <end position="254"/>
    </location>
</feature>
<dbReference type="Proteomes" id="UP000538929">
    <property type="component" value="Unassembled WGS sequence"/>
</dbReference>
<dbReference type="Pfam" id="PF07690">
    <property type="entry name" value="MFS_1"/>
    <property type="match status" value="1"/>
</dbReference>
<protein>
    <submittedName>
        <fullName evidence="10">MFS transporter</fullName>
    </submittedName>
</protein>
<evidence type="ECO:0000313" key="11">
    <source>
        <dbReference type="Proteomes" id="UP000538929"/>
    </source>
</evidence>
<keyword evidence="3" id="KW-0813">Transport</keyword>
<feature type="transmembrane region" description="Helical" evidence="8">
    <location>
        <begin position="93"/>
        <end position="110"/>
    </location>
</feature>
<evidence type="ECO:0000256" key="1">
    <source>
        <dbReference type="ARBA" id="ARBA00004651"/>
    </source>
</evidence>
<sequence>MSSASTAPTTPGAAPTASRPPLMRMNLALFGIGLASFAMLFSTQSLLPEIAAGFGVRPDAATWTISAATIALAVAVVPLSLLSERFGRRRTMTVSVTAALLLALVIPLAPDLTTLVALRALQGAALAGIPASAVAYLSEELDGRALAGAVGLFIAGNSVGGMTGRILSGWVAEGWGWRAGLAAVTALALIGVVLYRTLIPASRNFTARTLRLRPAAASLGGHLRNGLLLRLYAIGGLLMAAFSAVYTAIAFRLSEAPFNLSAGLIGSIFVIYLVGTCSSSITGPGMSRLGRRGSLYVGMGTVVAGLLISTVDHLAAVVAALVLITGGFFFGHAVASSSVGRTATEARAQASALYQVTYYLGASVGGVLGALTYHHARWDGTVVFALLALLTAGGITLYATRRARREAAVATVRRPVAAPRVPVAATS</sequence>
<feature type="transmembrane region" description="Helical" evidence="8">
    <location>
        <begin position="356"/>
        <end position="376"/>
    </location>
</feature>
<feature type="transmembrane region" description="Helical" evidence="8">
    <location>
        <begin position="317"/>
        <end position="335"/>
    </location>
</feature>
<dbReference type="InterPro" id="IPR020846">
    <property type="entry name" value="MFS_dom"/>
</dbReference>
<evidence type="ECO:0000256" key="6">
    <source>
        <dbReference type="ARBA" id="ARBA00022989"/>
    </source>
</evidence>
<evidence type="ECO:0000313" key="10">
    <source>
        <dbReference type="EMBL" id="MBB0243536.1"/>
    </source>
</evidence>
<evidence type="ECO:0000256" key="8">
    <source>
        <dbReference type="SAM" id="Phobius"/>
    </source>
</evidence>
<keyword evidence="5 8" id="KW-0812">Transmembrane</keyword>
<dbReference type="Gene3D" id="1.20.1250.20">
    <property type="entry name" value="MFS general substrate transporter like domains"/>
    <property type="match status" value="1"/>
</dbReference>
<keyword evidence="7 8" id="KW-0472">Membrane</keyword>
<evidence type="ECO:0000259" key="9">
    <source>
        <dbReference type="PROSITE" id="PS50850"/>
    </source>
</evidence>
<dbReference type="PANTHER" id="PTHR43271">
    <property type="entry name" value="BLL2771 PROTEIN"/>
    <property type="match status" value="1"/>
</dbReference>
<dbReference type="PROSITE" id="PS50850">
    <property type="entry name" value="MFS"/>
    <property type="match status" value="1"/>
</dbReference>
<evidence type="ECO:0000256" key="3">
    <source>
        <dbReference type="ARBA" id="ARBA00022448"/>
    </source>
</evidence>
<evidence type="ECO:0000256" key="7">
    <source>
        <dbReference type="ARBA" id="ARBA00023136"/>
    </source>
</evidence>
<keyword evidence="11" id="KW-1185">Reference proteome</keyword>
<keyword evidence="6 8" id="KW-1133">Transmembrane helix</keyword>
<feature type="transmembrane region" description="Helical" evidence="8">
    <location>
        <begin position="116"/>
        <end position="138"/>
    </location>
</feature>